<dbReference type="GeneID" id="25297707"/>
<proteinExistence type="predicted"/>
<dbReference type="SMART" id="SM00173">
    <property type="entry name" value="RAS"/>
    <property type="match status" value="1"/>
</dbReference>
<dbReference type="STRING" id="1442369.A0A0D2IBA5"/>
<dbReference type="PANTHER" id="PTHR24070">
    <property type="entry name" value="RAS, DI-RAS, AND RHEB FAMILY MEMBERS OF SMALL GTPASE SUPERFAMILY"/>
    <property type="match status" value="1"/>
</dbReference>
<dbReference type="InterPro" id="IPR020849">
    <property type="entry name" value="Small_GTPase_Ras-type"/>
</dbReference>
<sequence>MPVHVDAQFEIPVWAEHETEVTGFISQFICGYYPTEYDPHWGEGYRKLVKIDKKWYMFSILEALQHGYHTLFEHTVKGAHAAIVMFSINRAGSFDAAKDHVRKVKHVRTEAGLDPIPIALVGNRTSVKGQRVVTVEEVEVFRRTGSCEIIAECFASHDDPSVIDKIFFDLGRAILNRPGKDRPKQKDSKLRPGEEVAMTGFRKRLAHKIKPIFGR</sequence>
<keyword evidence="4" id="KW-1185">Reference proteome</keyword>
<dbReference type="InterPro" id="IPR001806">
    <property type="entry name" value="Small_GTPase"/>
</dbReference>
<dbReference type="SMART" id="SM00175">
    <property type="entry name" value="RAB"/>
    <property type="match status" value="1"/>
</dbReference>
<dbReference type="AlphaFoldDB" id="A0A0D2IBA5"/>
<keyword evidence="1" id="KW-0547">Nucleotide-binding</keyword>
<dbReference type="Gene3D" id="3.40.50.300">
    <property type="entry name" value="P-loop containing nucleotide triphosphate hydrolases"/>
    <property type="match status" value="1"/>
</dbReference>
<accession>A0A0D2IBA5</accession>
<dbReference type="HOGENOM" id="CLU_1283881_0_0_1"/>
<dbReference type="GO" id="GO:0005525">
    <property type="term" value="F:GTP binding"/>
    <property type="evidence" value="ECO:0007669"/>
    <property type="project" value="UniProtKB-KW"/>
</dbReference>
<gene>
    <name evidence="3" type="ORF">Z518_09636</name>
</gene>
<name>A0A0D2IBA5_9EURO</name>
<dbReference type="Proteomes" id="UP000053617">
    <property type="component" value="Unassembled WGS sequence"/>
</dbReference>
<reference evidence="3 4" key="1">
    <citation type="submission" date="2015-01" db="EMBL/GenBank/DDBJ databases">
        <title>The Genome Sequence of Rhinocladiella mackenzie CBS 650.93.</title>
        <authorList>
            <consortium name="The Broad Institute Genomics Platform"/>
            <person name="Cuomo C."/>
            <person name="de Hoog S."/>
            <person name="Gorbushina A."/>
            <person name="Stielow B."/>
            <person name="Teixiera M."/>
            <person name="Abouelleil A."/>
            <person name="Chapman S.B."/>
            <person name="Priest M."/>
            <person name="Young S.K."/>
            <person name="Wortman J."/>
            <person name="Nusbaum C."/>
            <person name="Birren B."/>
        </authorList>
    </citation>
    <scope>NUCLEOTIDE SEQUENCE [LARGE SCALE GENOMIC DNA]</scope>
    <source>
        <strain evidence="3 4">CBS 650.93</strain>
    </source>
</reference>
<evidence type="ECO:0000313" key="4">
    <source>
        <dbReference type="Proteomes" id="UP000053617"/>
    </source>
</evidence>
<dbReference type="PROSITE" id="PS51419">
    <property type="entry name" value="RAB"/>
    <property type="match status" value="1"/>
</dbReference>
<protein>
    <submittedName>
        <fullName evidence="3">Uncharacterized protein</fullName>
    </submittedName>
</protein>
<dbReference type="InterPro" id="IPR027417">
    <property type="entry name" value="P-loop_NTPase"/>
</dbReference>
<dbReference type="Pfam" id="PF00071">
    <property type="entry name" value="Ras"/>
    <property type="match status" value="1"/>
</dbReference>
<evidence type="ECO:0000313" key="3">
    <source>
        <dbReference type="EMBL" id="KIX00571.1"/>
    </source>
</evidence>
<dbReference type="RefSeq" id="XP_013267707.1">
    <property type="nucleotide sequence ID" value="XM_013412253.1"/>
</dbReference>
<evidence type="ECO:0000256" key="2">
    <source>
        <dbReference type="ARBA" id="ARBA00023134"/>
    </source>
</evidence>
<dbReference type="PROSITE" id="PS51421">
    <property type="entry name" value="RAS"/>
    <property type="match status" value="1"/>
</dbReference>
<dbReference type="GO" id="GO:0016020">
    <property type="term" value="C:membrane"/>
    <property type="evidence" value="ECO:0007669"/>
    <property type="project" value="InterPro"/>
</dbReference>
<dbReference type="SUPFAM" id="SSF52540">
    <property type="entry name" value="P-loop containing nucleoside triphosphate hydrolases"/>
    <property type="match status" value="1"/>
</dbReference>
<evidence type="ECO:0000256" key="1">
    <source>
        <dbReference type="ARBA" id="ARBA00022741"/>
    </source>
</evidence>
<keyword evidence="2" id="KW-0342">GTP-binding</keyword>
<dbReference type="EMBL" id="KN847482">
    <property type="protein sequence ID" value="KIX00571.1"/>
    <property type="molecule type" value="Genomic_DNA"/>
</dbReference>
<dbReference type="GO" id="GO:0003924">
    <property type="term" value="F:GTPase activity"/>
    <property type="evidence" value="ECO:0007669"/>
    <property type="project" value="InterPro"/>
</dbReference>
<dbReference type="GO" id="GO:0007165">
    <property type="term" value="P:signal transduction"/>
    <property type="evidence" value="ECO:0007669"/>
    <property type="project" value="InterPro"/>
</dbReference>
<organism evidence="3 4">
    <name type="scientific">Rhinocladiella mackenziei CBS 650.93</name>
    <dbReference type="NCBI Taxonomy" id="1442369"/>
    <lineage>
        <taxon>Eukaryota</taxon>
        <taxon>Fungi</taxon>
        <taxon>Dikarya</taxon>
        <taxon>Ascomycota</taxon>
        <taxon>Pezizomycotina</taxon>
        <taxon>Eurotiomycetes</taxon>
        <taxon>Chaetothyriomycetidae</taxon>
        <taxon>Chaetothyriales</taxon>
        <taxon>Herpotrichiellaceae</taxon>
        <taxon>Rhinocladiella</taxon>
    </lineage>
</organism>
<dbReference type="VEuPathDB" id="FungiDB:Z518_09636"/>